<name>A0A9D1MPI8_9FIRM</name>
<evidence type="ECO:0000313" key="2">
    <source>
        <dbReference type="Proteomes" id="UP000824099"/>
    </source>
</evidence>
<proteinExistence type="predicted"/>
<organism evidence="1 2">
    <name type="scientific">Candidatus Avacidaminococcus intestinavium</name>
    <dbReference type="NCBI Taxonomy" id="2840684"/>
    <lineage>
        <taxon>Bacteria</taxon>
        <taxon>Bacillati</taxon>
        <taxon>Bacillota</taxon>
        <taxon>Negativicutes</taxon>
        <taxon>Acidaminococcales</taxon>
        <taxon>Acidaminococcaceae</taxon>
        <taxon>Acidaminococcaceae incertae sedis</taxon>
        <taxon>Candidatus Avacidaminococcus</taxon>
    </lineage>
</organism>
<evidence type="ECO:0000313" key="1">
    <source>
        <dbReference type="EMBL" id="HIU64104.1"/>
    </source>
</evidence>
<reference evidence="1" key="1">
    <citation type="submission" date="2020-10" db="EMBL/GenBank/DDBJ databases">
        <authorList>
            <person name="Gilroy R."/>
        </authorList>
    </citation>
    <scope>NUCLEOTIDE SEQUENCE</scope>
    <source>
        <strain evidence="1">CHK160-1198</strain>
    </source>
</reference>
<dbReference type="Proteomes" id="UP000824099">
    <property type="component" value="Unassembled WGS sequence"/>
</dbReference>
<dbReference type="AlphaFoldDB" id="A0A9D1MPI8"/>
<protein>
    <submittedName>
        <fullName evidence="1">Uncharacterized protein</fullName>
    </submittedName>
</protein>
<gene>
    <name evidence="1" type="ORF">IAB06_03560</name>
</gene>
<dbReference type="EMBL" id="DVNI01000051">
    <property type="protein sequence ID" value="HIU64104.1"/>
    <property type="molecule type" value="Genomic_DNA"/>
</dbReference>
<reference evidence="1" key="2">
    <citation type="journal article" date="2021" name="PeerJ">
        <title>Extensive microbial diversity within the chicken gut microbiome revealed by metagenomics and culture.</title>
        <authorList>
            <person name="Gilroy R."/>
            <person name="Ravi A."/>
            <person name="Getino M."/>
            <person name="Pursley I."/>
            <person name="Horton D.L."/>
            <person name="Alikhan N.F."/>
            <person name="Baker D."/>
            <person name="Gharbi K."/>
            <person name="Hall N."/>
            <person name="Watson M."/>
            <person name="Adriaenssens E.M."/>
            <person name="Foster-Nyarko E."/>
            <person name="Jarju S."/>
            <person name="Secka A."/>
            <person name="Antonio M."/>
            <person name="Oren A."/>
            <person name="Chaudhuri R.R."/>
            <person name="La Ragione R."/>
            <person name="Hildebrand F."/>
            <person name="Pallen M.J."/>
        </authorList>
    </citation>
    <scope>NUCLEOTIDE SEQUENCE</scope>
    <source>
        <strain evidence="1">CHK160-1198</strain>
    </source>
</reference>
<accession>A0A9D1MPI8</accession>
<comment type="caution">
    <text evidence="1">The sequence shown here is derived from an EMBL/GenBank/DDBJ whole genome shotgun (WGS) entry which is preliminary data.</text>
</comment>
<sequence>MFGEIVANEIGKLSSKKRDQAMAVGNIWEGNKWSDGGEYKILLHSLAGGIMADLGGNDLLN</sequence>